<comment type="caution">
    <text evidence="3">The sequence shown here is derived from an EMBL/GenBank/DDBJ whole genome shotgun (WGS) entry which is preliminary data.</text>
</comment>
<name>A0ABR9WAD1_9BACT</name>
<evidence type="ECO:0000313" key="3">
    <source>
        <dbReference type="EMBL" id="MBE9462435.1"/>
    </source>
</evidence>
<dbReference type="Gene3D" id="2.60.40.1080">
    <property type="match status" value="1"/>
</dbReference>
<dbReference type="RefSeq" id="WP_194120644.1">
    <property type="nucleotide sequence ID" value="NZ_JACYGY010000001.1"/>
</dbReference>
<reference evidence="4" key="1">
    <citation type="submission" date="2023-07" db="EMBL/GenBank/DDBJ databases">
        <title>Dyadobacter sp. nov 'subterranea' isolated from contaminted grondwater.</title>
        <authorList>
            <person name="Szabo I."/>
            <person name="Al-Omari J."/>
            <person name="Szerdahelyi S.G."/>
            <person name="Rado J."/>
        </authorList>
    </citation>
    <scope>NUCLEOTIDE SEQUENCE [LARGE SCALE GENOMIC DNA]</scope>
    <source>
        <strain evidence="4">UP-52</strain>
    </source>
</reference>
<dbReference type="EMBL" id="JACYGY010000001">
    <property type="protein sequence ID" value="MBE9462435.1"/>
    <property type="molecule type" value="Genomic_DNA"/>
</dbReference>
<dbReference type="Pfam" id="PF02368">
    <property type="entry name" value="Big_2"/>
    <property type="match status" value="1"/>
</dbReference>
<organism evidence="3 4">
    <name type="scientific">Dyadobacter subterraneus</name>
    <dbReference type="NCBI Taxonomy" id="2773304"/>
    <lineage>
        <taxon>Bacteria</taxon>
        <taxon>Pseudomonadati</taxon>
        <taxon>Bacteroidota</taxon>
        <taxon>Cytophagia</taxon>
        <taxon>Cytophagales</taxon>
        <taxon>Spirosomataceae</taxon>
        <taxon>Dyadobacter</taxon>
    </lineage>
</organism>
<evidence type="ECO:0000259" key="2">
    <source>
        <dbReference type="Pfam" id="PF02368"/>
    </source>
</evidence>
<gene>
    <name evidence="3" type="ORF">IEE83_11140</name>
</gene>
<proteinExistence type="predicted"/>
<evidence type="ECO:0000313" key="4">
    <source>
        <dbReference type="Proteomes" id="UP000634134"/>
    </source>
</evidence>
<dbReference type="SUPFAM" id="SSF49373">
    <property type="entry name" value="Invasin/intimin cell-adhesion fragments"/>
    <property type="match status" value="1"/>
</dbReference>
<dbReference type="InterPro" id="IPR003343">
    <property type="entry name" value="Big_2"/>
</dbReference>
<evidence type="ECO:0000256" key="1">
    <source>
        <dbReference type="SAM" id="SignalP"/>
    </source>
</evidence>
<sequence length="246" mass="27775">MNKGLLLLLISASWFVSCSKEAEPESKIDSDVVELKYNQSHQFVIKKGNEILPGSSFNWNSSDDNVGTISTDGNFKARKIGSSTITARLKDQTFKSRIIVSEYSSLVREPDFQFGQDKATTKLITNKFLTQESENVLIYNGGPSLNRIIYIFEYDNLVGVIMDFADTEAVEKEVTLFYKERYPIVASTENSNDSIFINDERDKAIRLTRNESLGFYAAYGKITAVNGRLSTYSKSFDKVLKMLNDI</sequence>
<keyword evidence="1" id="KW-0732">Signal</keyword>
<feature type="domain" description="BIG2" evidence="2">
    <location>
        <begin position="33"/>
        <end position="99"/>
    </location>
</feature>
<dbReference type="InterPro" id="IPR008964">
    <property type="entry name" value="Invasin/intimin_cell_adhesion"/>
</dbReference>
<feature type="chain" id="PRO_5046069645" evidence="1">
    <location>
        <begin position="23"/>
        <end position="246"/>
    </location>
</feature>
<dbReference type="Proteomes" id="UP000634134">
    <property type="component" value="Unassembled WGS sequence"/>
</dbReference>
<feature type="signal peptide" evidence="1">
    <location>
        <begin position="1"/>
        <end position="22"/>
    </location>
</feature>
<protein>
    <submittedName>
        <fullName evidence="3">Ig-like domain-containing protein</fullName>
    </submittedName>
</protein>
<dbReference type="PROSITE" id="PS51257">
    <property type="entry name" value="PROKAR_LIPOPROTEIN"/>
    <property type="match status" value="1"/>
</dbReference>
<keyword evidence="4" id="KW-1185">Reference proteome</keyword>
<accession>A0ABR9WAD1</accession>